<protein>
    <recommendedName>
        <fullName evidence="3">Thioesterase</fullName>
    </recommendedName>
</protein>
<dbReference type="PANTHER" id="PTHR31793">
    <property type="entry name" value="4-HYDROXYBENZOYL-COA THIOESTERASE FAMILY MEMBER"/>
    <property type="match status" value="1"/>
</dbReference>
<dbReference type="OrthoDB" id="9803287at2"/>
<sequence length="180" mass="21570">MLEETRFRTSFKGLIMSREEQYGPVMLEATVKEEWIDFNGHMNMAYYILLFDQALNNFLESVDLGLDYVRTSHRSMFALENHVTYQHELNQGAPVKVHFQFLDMDSKFIHYFMRLVHKEEHLLSATMEQISLHVDVDERRPTRFSEEQIRCLRRVYEEHLKYPTPREKGRSIGIRRPKKG</sequence>
<dbReference type="CDD" id="cd00586">
    <property type="entry name" value="4HBT"/>
    <property type="match status" value="1"/>
</dbReference>
<keyword evidence="2" id="KW-1185">Reference proteome</keyword>
<reference evidence="2" key="1">
    <citation type="submission" date="2019-06" db="EMBL/GenBank/DDBJ databases">
        <title>The complete genome of Emcibacter congregatus ZYLT.</title>
        <authorList>
            <person name="Zhao Z."/>
        </authorList>
    </citation>
    <scope>NUCLEOTIDE SEQUENCE [LARGE SCALE GENOMIC DNA]</scope>
    <source>
        <strain evidence="2">MCCC 1A06723</strain>
    </source>
</reference>
<comment type="caution">
    <text evidence="1">The sequence shown here is derived from an EMBL/GenBank/DDBJ whole genome shotgun (WGS) entry which is preliminary data.</text>
</comment>
<dbReference type="EMBL" id="VFIY01000018">
    <property type="protein sequence ID" value="TPD57597.1"/>
    <property type="molecule type" value="Genomic_DNA"/>
</dbReference>
<dbReference type="GO" id="GO:0047617">
    <property type="term" value="F:fatty acyl-CoA hydrolase activity"/>
    <property type="evidence" value="ECO:0007669"/>
    <property type="project" value="TreeGrafter"/>
</dbReference>
<name>A0A501PC71_9PROT</name>
<dbReference type="InterPro" id="IPR050563">
    <property type="entry name" value="4-hydroxybenzoyl-CoA_TE"/>
</dbReference>
<accession>A0A501PC71</accession>
<evidence type="ECO:0000313" key="2">
    <source>
        <dbReference type="Proteomes" id="UP000319148"/>
    </source>
</evidence>
<dbReference type="SUPFAM" id="SSF54637">
    <property type="entry name" value="Thioesterase/thiol ester dehydrase-isomerase"/>
    <property type="match status" value="1"/>
</dbReference>
<evidence type="ECO:0000313" key="1">
    <source>
        <dbReference type="EMBL" id="TPD57597.1"/>
    </source>
</evidence>
<dbReference type="Pfam" id="PF13279">
    <property type="entry name" value="4HBT_2"/>
    <property type="match status" value="1"/>
</dbReference>
<proteinExistence type="predicted"/>
<dbReference type="Proteomes" id="UP000319148">
    <property type="component" value="Unassembled WGS sequence"/>
</dbReference>
<organism evidence="1 2">
    <name type="scientific">Emcibacter nanhaiensis</name>
    <dbReference type="NCBI Taxonomy" id="1505037"/>
    <lineage>
        <taxon>Bacteria</taxon>
        <taxon>Pseudomonadati</taxon>
        <taxon>Pseudomonadota</taxon>
        <taxon>Alphaproteobacteria</taxon>
        <taxon>Emcibacterales</taxon>
        <taxon>Emcibacteraceae</taxon>
        <taxon>Emcibacter</taxon>
    </lineage>
</organism>
<dbReference type="InterPro" id="IPR029069">
    <property type="entry name" value="HotDog_dom_sf"/>
</dbReference>
<dbReference type="PANTHER" id="PTHR31793:SF2">
    <property type="entry name" value="BLR1345 PROTEIN"/>
    <property type="match status" value="1"/>
</dbReference>
<evidence type="ECO:0008006" key="3">
    <source>
        <dbReference type="Google" id="ProtNLM"/>
    </source>
</evidence>
<dbReference type="AlphaFoldDB" id="A0A501PC71"/>
<dbReference type="Gene3D" id="3.10.129.10">
    <property type="entry name" value="Hotdog Thioesterase"/>
    <property type="match status" value="1"/>
</dbReference>
<gene>
    <name evidence="1" type="ORF">FIV46_15915</name>
</gene>